<dbReference type="PANTHER" id="PTHR37534:SF11">
    <property type="entry name" value="ZN(II)2CYS6 TRANSCRIPTION FACTOR (EUROFUNG)"/>
    <property type="match status" value="1"/>
</dbReference>
<dbReference type="PROSITE" id="PS00463">
    <property type="entry name" value="ZN2_CY6_FUNGAL_1"/>
    <property type="match status" value="1"/>
</dbReference>
<dbReference type="Proteomes" id="UP000829685">
    <property type="component" value="Unassembled WGS sequence"/>
</dbReference>
<dbReference type="GO" id="GO:0045944">
    <property type="term" value="P:positive regulation of transcription by RNA polymerase II"/>
    <property type="evidence" value="ECO:0007669"/>
    <property type="project" value="TreeGrafter"/>
</dbReference>
<evidence type="ECO:0000313" key="5">
    <source>
        <dbReference type="Proteomes" id="UP000829685"/>
    </source>
</evidence>
<comment type="caution">
    <text evidence="4">The sequence shown here is derived from an EMBL/GenBank/DDBJ whole genome shotgun (WGS) entry which is preliminary data.</text>
</comment>
<dbReference type="AlphaFoldDB" id="A0A9P9WSR8"/>
<dbReference type="GO" id="GO:0008270">
    <property type="term" value="F:zinc ion binding"/>
    <property type="evidence" value="ECO:0007669"/>
    <property type="project" value="InterPro"/>
</dbReference>
<gene>
    <name evidence="4" type="ORF">JX265_003749</name>
</gene>
<dbReference type="OrthoDB" id="406634at2759"/>
<name>A0A9P9WSR8_9PEZI</name>
<dbReference type="EMBL" id="JAFIMR010000006">
    <property type="protein sequence ID" value="KAI1877741.1"/>
    <property type="molecule type" value="Genomic_DNA"/>
</dbReference>
<comment type="subcellular location">
    <subcellularLocation>
        <location evidence="1">Nucleus</location>
    </subcellularLocation>
</comment>
<feature type="domain" description="Zn(2)-C6 fungal-type" evidence="3">
    <location>
        <begin position="19"/>
        <end position="47"/>
    </location>
</feature>
<sequence>MLSTITKSYTRRDKKARTGCRQCKQKRVRCDETRPACINCVRKGRVCPGYQVSLSWSTKHEQPTSRTFQRASGPADFEQLASAASHVIHYGAQRGGRTNLDRTSPDAAPILEHCGQDGAGPQTPPFLVSHDDGMQPLAAAITSPIGYYSPPSNTAPPPLVDALTPVSMEYPYDFDMSTASVVADTGWVSDDGYSSIMTSPPTGTPAVPSIPFSCPDQLSVLDTPTAGLVHLPTFLVQHWFDSVCRHWSAFDSENNPVRSMAASLWGSSRIVFYSLQNMSAAALVEYMPDVKEIASSAPALAVEAISEELTELYTSDAGITQFPKGLMLGLICMGSSMCWDDPQKTGAHFYRQARKLMRHYKLRSDYLSHEDRQLLEFFGGCMKYEKMLRDVIGEQEDKAIRTSSCGERRQRKLSIAPHAWTGVSPDLLGLFGDAMSLCQRECARRREQTMTRESYKVALDAIDEAQILEEALLAVELTDIQSADQQWADATRWTHLCDTTEAYRVASLLQLYQTFPDLIARRIPGQVGPDGLVPNGSWLLPLALHLITILQRTPSNSDLRCVQPLLYLSAGSCLRFDDIPVSPARLGCTAGDITGLSAIHTPGSLVPLLSSTYLSQKEDSMAEVLDVSRARSLVTERLEQLEHLLPPKPIRTAKQLMKDTWEVFDAEISPLRKTHWLDVMASTGLKTLFG</sequence>
<dbReference type="Pfam" id="PF11951">
    <property type="entry name" value="Fungal_trans_2"/>
    <property type="match status" value="1"/>
</dbReference>
<evidence type="ECO:0000313" key="4">
    <source>
        <dbReference type="EMBL" id="KAI1877741.1"/>
    </source>
</evidence>
<dbReference type="InterPro" id="IPR021858">
    <property type="entry name" value="Fun_TF"/>
</dbReference>
<dbReference type="SMART" id="SM00066">
    <property type="entry name" value="GAL4"/>
    <property type="match status" value="1"/>
</dbReference>
<dbReference type="InterPro" id="IPR036864">
    <property type="entry name" value="Zn2-C6_fun-type_DNA-bd_sf"/>
</dbReference>
<protein>
    <recommendedName>
        <fullName evidence="3">Zn(2)-C6 fungal-type domain-containing protein</fullName>
    </recommendedName>
</protein>
<keyword evidence="2" id="KW-0539">Nucleus</keyword>
<dbReference type="GO" id="GO:0000976">
    <property type="term" value="F:transcription cis-regulatory region binding"/>
    <property type="evidence" value="ECO:0007669"/>
    <property type="project" value="TreeGrafter"/>
</dbReference>
<dbReference type="GO" id="GO:0005634">
    <property type="term" value="C:nucleus"/>
    <property type="evidence" value="ECO:0007669"/>
    <property type="project" value="UniProtKB-SubCell"/>
</dbReference>
<organism evidence="4 5">
    <name type="scientific">Neoarthrinium moseri</name>
    <dbReference type="NCBI Taxonomy" id="1658444"/>
    <lineage>
        <taxon>Eukaryota</taxon>
        <taxon>Fungi</taxon>
        <taxon>Dikarya</taxon>
        <taxon>Ascomycota</taxon>
        <taxon>Pezizomycotina</taxon>
        <taxon>Sordariomycetes</taxon>
        <taxon>Xylariomycetidae</taxon>
        <taxon>Amphisphaeriales</taxon>
        <taxon>Apiosporaceae</taxon>
        <taxon>Neoarthrinium</taxon>
    </lineage>
</organism>
<dbReference type="GO" id="GO:0000981">
    <property type="term" value="F:DNA-binding transcription factor activity, RNA polymerase II-specific"/>
    <property type="evidence" value="ECO:0007669"/>
    <property type="project" value="InterPro"/>
</dbReference>
<dbReference type="InterPro" id="IPR001138">
    <property type="entry name" value="Zn2Cys6_DnaBD"/>
</dbReference>
<dbReference type="PANTHER" id="PTHR37534">
    <property type="entry name" value="TRANSCRIPTIONAL ACTIVATOR PROTEIN UGA3"/>
    <property type="match status" value="1"/>
</dbReference>
<dbReference type="PROSITE" id="PS50048">
    <property type="entry name" value="ZN2_CY6_FUNGAL_2"/>
    <property type="match status" value="1"/>
</dbReference>
<reference evidence="4" key="1">
    <citation type="submission" date="2021-03" db="EMBL/GenBank/DDBJ databases">
        <title>Revisited historic fungal species revealed as producer of novel bioactive compounds through whole genome sequencing and comparative genomics.</title>
        <authorList>
            <person name="Vignolle G.A."/>
            <person name="Hochenegger N."/>
            <person name="Mach R.L."/>
            <person name="Mach-Aigner A.R."/>
            <person name="Javad Rahimi M."/>
            <person name="Salim K.A."/>
            <person name="Chan C.M."/>
            <person name="Lim L.B.L."/>
            <person name="Cai F."/>
            <person name="Druzhinina I.S."/>
            <person name="U'Ren J.M."/>
            <person name="Derntl C."/>
        </authorList>
    </citation>
    <scope>NUCLEOTIDE SEQUENCE</scope>
    <source>
        <strain evidence="4">TUCIM 5799</strain>
    </source>
</reference>
<evidence type="ECO:0000256" key="1">
    <source>
        <dbReference type="ARBA" id="ARBA00004123"/>
    </source>
</evidence>
<evidence type="ECO:0000259" key="3">
    <source>
        <dbReference type="PROSITE" id="PS50048"/>
    </source>
</evidence>
<proteinExistence type="predicted"/>
<dbReference type="SUPFAM" id="SSF57701">
    <property type="entry name" value="Zn2/Cys6 DNA-binding domain"/>
    <property type="match status" value="1"/>
</dbReference>
<dbReference type="Pfam" id="PF00172">
    <property type="entry name" value="Zn_clus"/>
    <property type="match status" value="1"/>
</dbReference>
<accession>A0A9P9WSR8</accession>
<dbReference type="CDD" id="cd00067">
    <property type="entry name" value="GAL4"/>
    <property type="match status" value="1"/>
</dbReference>
<dbReference type="Gene3D" id="4.10.240.10">
    <property type="entry name" value="Zn(2)-C6 fungal-type DNA-binding domain"/>
    <property type="match status" value="1"/>
</dbReference>
<keyword evidence="5" id="KW-1185">Reference proteome</keyword>
<evidence type="ECO:0000256" key="2">
    <source>
        <dbReference type="ARBA" id="ARBA00023242"/>
    </source>
</evidence>